<dbReference type="AlphaFoldDB" id="A0A8S1QHA9"/>
<evidence type="ECO:0000313" key="6">
    <source>
        <dbReference type="Proteomes" id="UP000688137"/>
    </source>
</evidence>
<dbReference type="PANTHER" id="PTHR12446">
    <property type="entry name" value="TESMIN/TSO1-RELATED"/>
    <property type="match status" value="1"/>
</dbReference>
<dbReference type="EMBL" id="CAJJDM010000166">
    <property type="protein sequence ID" value="CAD8114726.1"/>
    <property type="molecule type" value="Genomic_DNA"/>
</dbReference>
<evidence type="ECO:0000256" key="3">
    <source>
        <dbReference type="ARBA" id="ARBA00023242"/>
    </source>
</evidence>
<keyword evidence="6" id="KW-1185">Reference proteome</keyword>
<dbReference type="OMA" id="KIRVCII"/>
<comment type="similarity">
    <text evidence="2">Belongs to the lin-54 family.</text>
</comment>
<gene>
    <name evidence="5" type="ORF">PPRIM_AZ9-3.1.T1610042</name>
</gene>
<sequence length="242" mass="28790">MKQHFHKHSTKVTFKLHKLKIFPYAIQNKNHFQSSNHRIQSEIQIIWHKIYLKPIQTIKNKSKQHIYLIITIRYKELYFKFKYHIQNINLIKFILLIKFYYRIEETKPCNCKKSKCLKLYCDCFAANKLCSSKCNCCGCFNNSSNLLERNLNMKKMMERNPEAFNQKIKEVDQKIAHAKGCNCRKSGCKKKYCECYQMGIECSDNCKCDGCKNCSSNQLVKIFTQQDISQFSRQLKQLSQPF</sequence>
<dbReference type="PANTHER" id="PTHR12446:SF34">
    <property type="entry name" value="PROTEIN LIN-54 HOMOLOG"/>
    <property type="match status" value="1"/>
</dbReference>
<dbReference type="InterPro" id="IPR028307">
    <property type="entry name" value="Lin-54_fam"/>
</dbReference>
<evidence type="ECO:0000256" key="2">
    <source>
        <dbReference type="ARBA" id="ARBA00007267"/>
    </source>
</evidence>
<protein>
    <recommendedName>
        <fullName evidence="4">CRC domain-containing protein</fullName>
    </recommendedName>
</protein>
<dbReference type="GO" id="GO:0005634">
    <property type="term" value="C:nucleus"/>
    <property type="evidence" value="ECO:0007669"/>
    <property type="project" value="UniProtKB-SubCell"/>
</dbReference>
<dbReference type="Pfam" id="PF03638">
    <property type="entry name" value="TCR"/>
    <property type="match status" value="2"/>
</dbReference>
<keyword evidence="3" id="KW-0539">Nucleus</keyword>
<feature type="domain" description="CRC" evidence="4">
    <location>
        <begin position="105"/>
        <end position="216"/>
    </location>
</feature>
<dbReference type="GO" id="GO:0006355">
    <property type="term" value="P:regulation of DNA-templated transcription"/>
    <property type="evidence" value="ECO:0007669"/>
    <property type="project" value="TreeGrafter"/>
</dbReference>
<dbReference type="Proteomes" id="UP000688137">
    <property type="component" value="Unassembled WGS sequence"/>
</dbReference>
<evidence type="ECO:0000256" key="1">
    <source>
        <dbReference type="ARBA" id="ARBA00004123"/>
    </source>
</evidence>
<comment type="caution">
    <text evidence="5">The sequence shown here is derived from an EMBL/GenBank/DDBJ whole genome shotgun (WGS) entry which is preliminary data.</text>
</comment>
<reference evidence="5" key="1">
    <citation type="submission" date="2021-01" db="EMBL/GenBank/DDBJ databases">
        <authorList>
            <consortium name="Genoscope - CEA"/>
            <person name="William W."/>
        </authorList>
    </citation>
    <scope>NUCLEOTIDE SEQUENCE</scope>
</reference>
<comment type="subcellular location">
    <subcellularLocation>
        <location evidence="1">Nucleus</location>
    </subcellularLocation>
</comment>
<dbReference type="SMART" id="SM01114">
    <property type="entry name" value="CXC"/>
    <property type="match status" value="2"/>
</dbReference>
<dbReference type="PROSITE" id="PS51634">
    <property type="entry name" value="CRC"/>
    <property type="match status" value="1"/>
</dbReference>
<name>A0A8S1QHA9_PARPR</name>
<dbReference type="InterPro" id="IPR005172">
    <property type="entry name" value="CRC"/>
</dbReference>
<proteinExistence type="inferred from homology"/>
<accession>A0A8S1QHA9</accession>
<dbReference type="InterPro" id="IPR033467">
    <property type="entry name" value="Tesmin/TSO1-like_CXC"/>
</dbReference>
<evidence type="ECO:0000259" key="4">
    <source>
        <dbReference type="PROSITE" id="PS51634"/>
    </source>
</evidence>
<organism evidence="5 6">
    <name type="scientific">Paramecium primaurelia</name>
    <dbReference type="NCBI Taxonomy" id="5886"/>
    <lineage>
        <taxon>Eukaryota</taxon>
        <taxon>Sar</taxon>
        <taxon>Alveolata</taxon>
        <taxon>Ciliophora</taxon>
        <taxon>Intramacronucleata</taxon>
        <taxon>Oligohymenophorea</taxon>
        <taxon>Peniculida</taxon>
        <taxon>Parameciidae</taxon>
        <taxon>Paramecium</taxon>
    </lineage>
</organism>
<evidence type="ECO:0000313" key="5">
    <source>
        <dbReference type="EMBL" id="CAD8114726.1"/>
    </source>
</evidence>